<keyword evidence="2" id="KW-1185">Reference proteome</keyword>
<dbReference type="RefSeq" id="WP_343794502.1">
    <property type="nucleotide sequence ID" value="NZ_BAAAGA010000007.1"/>
</dbReference>
<evidence type="ECO:0008006" key="3">
    <source>
        <dbReference type="Google" id="ProtNLM"/>
    </source>
</evidence>
<dbReference type="Proteomes" id="UP001501352">
    <property type="component" value="Unassembled WGS sequence"/>
</dbReference>
<proteinExistence type="predicted"/>
<gene>
    <name evidence="1" type="ORF">GCM10009422_26860</name>
</gene>
<dbReference type="Gene3D" id="2.60.40.1190">
    <property type="match status" value="1"/>
</dbReference>
<organism evidence="1 2">
    <name type="scientific">Brevundimonas kwangchunensis</name>
    <dbReference type="NCBI Taxonomy" id="322163"/>
    <lineage>
        <taxon>Bacteria</taxon>
        <taxon>Pseudomonadati</taxon>
        <taxon>Pseudomonadota</taxon>
        <taxon>Alphaproteobacteria</taxon>
        <taxon>Caulobacterales</taxon>
        <taxon>Caulobacteraceae</taxon>
        <taxon>Brevundimonas</taxon>
    </lineage>
</organism>
<evidence type="ECO:0000313" key="1">
    <source>
        <dbReference type="EMBL" id="GAA0628285.1"/>
    </source>
</evidence>
<dbReference type="EMBL" id="BAAAGA010000007">
    <property type="protein sequence ID" value="GAA0628285.1"/>
    <property type="molecule type" value="Genomic_DNA"/>
</dbReference>
<dbReference type="CDD" id="cd09627">
    <property type="entry name" value="DOMON_murB_like"/>
    <property type="match status" value="1"/>
</dbReference>
<reference evidence="1 2" key="1">
    <citation type="journal article" date="2019" name="Int. J. Syst. Evol. Microbiol.">
        <title>The Global Catalogue of Microorganisms (GCM) 10K type strain sequencing project: providing services to taxonomists for standard genome sequencing and annotation.</title>
        <authorList>
            <consortium name="The Broad Institute Genomics Platform"/>
            <consortium name="The Broad Institute Genome Sequencing Center for Infectious Disease"/>
            <person name="Wu L."/>
            <person name="Ma J."/>
        </authorList>
    </citation>
    <scope>NUCLEOTIDE SEQUENCE [LARGE SCALE GENOMIC DNA]</scope>
    <source>
        <strain evidence="1 2">JCM 12928</strain>
    </source>
</reference>
<protein>
    <recommendedName>
        <fullName evidence="3">DOMON-like domain-containing protein</fullName>
    </recommendedName>
</protein>
<name>A0ABN1H3W3_9CAUL</name>
<accession>A0ABN1H3W3</accession>
<sequence length="176" mass="19712">MLVALKPHPKTPGPDIEIAVEILRPRAEGIDLRFLVTGDVSQIVVPERVRPSRADELWRSTCFEAFIRKDGGGYCELNQSPAGYWAAYEFSGYREGMYAHPGVEVRDFRRNVEEGALTIGATFDLDRVMSGQSVPWRIALSAVIETKVGDISYWALAHPSDKPDFHHPDSFVLELP</sequence>
<comment type="caution">
    <text evidence="1">The sequence shown here is derived from an EMBL/GenBank/DDBJ whole genome shotgun (WGS) entry which is preliminary data.</text>
</comment>
<evidence type="ECO:0000313" key="2">
    <source>
        <dbReference type="Proteomes" id="UP001501352"/>
    </source>
</evidence>